<comment type="caution">
    <text evidence="1">The sequence shown here is derived from an EMBL/GenBank/DDBJ whole genome shotgun (WGS) entry which is preliminary data.</text>
</comment>
<gene>
    <name evidence="1" type="ORF">FA13DRAFT_1717871</name>
</gene>
<keyword evidence="2" id="KW-1185">Reference proteome</keyword>
<sequence>MMLSHEDIMDGVVAEVTRYAAPLNYVVPAYPFDEAADLASLPGDTKDIITNGWLFETQKEAGEYPTSPAKSFDSMVEDLRTVQELHIRRFLESNEITGVGQFIQRWRNLLKEYIRHCPKPSFFEMEDIWKDSYAAREAQSILFEFLDSHIREGDILVWGALQKVHGVQEREKIMVQRLVGVWSTLGPLGDLLELDINSIDGV</sequence>
<reference evidence="1 2" key="1">
    <citation type="journal article" date="2019" name="Nat. Ecol. Evol.">
        <title>Megaphylogeny resolves global patterns of mushroom evolution.</title>
        <authorList>
            <person name="Varga T."/>
            <person name="Krizsan K."/>
            <person name="Foldi C."/>
            <person name="Dima B."/>
            <person name="Sanchez-Garcia M."/>
            <person name="Sanchez-Ramirez S."/>
            <person name="Szollosi G.J."/>
            <person name="Szarkandi J.G."/>
            <person name="Papp V."/>
            <person name="Albert L."/>
            <person name="Andreopoulos W."/>
            <person name="Angelini C."/>
            <person name="Antonin V."/>
            <person name="Barry K.W."/>
            <person name="Bougher N.L."/>
            <person name="Buchanan P."/>
            <person name="Buyck B."/>
            <person name="Bense V."/>
            <person name="Catcheside P."/>
            <person name="Chovatia M."/>
            <person name="Cooper J."/>
            <person name="Damon W."/>
            <person name="Desjardin D."/>
            <person name="Finy P."/>
            <person name="Geml J."/>
            <person name="Haridas S."/>
            <person name="Hughes K."/>
            <person name="Justo A."/>
            <person name="Karasinski D."/>
            <person name="Kautmanova I."/>
            <person name="Kiss B."/>
            <person name="Kocsube S."/>
            <person name="Kotiranta H."/>
            <person name="LaButti K.M."/>
            <person name="Lechner B.E."/>
            <person name="Liimatainen K."/>
            <person name="Lipzen A."/>
            <person name="Lukacs Z."/>
            <person name="Mihaltcheva S."/>
            <person name="Morgado L.N."/>
            <person name="Niskanen T."/>
            <person name="Noordeloos M.E."/>
            <person name="Ohm R.A."/>
            <person name="Ortiz-Santana B."/>
            <person name="Ovrebo C."/>
            <person name="Racz N."/>
            <person name="Riley R."/>
            <person name="Savchenko A."/>
            <person name="Shiryaev A."/>
            <person name="Soop K."/>
            <person name="Spirin V."/>
            <person name="Szebenyi C."/>
            <person name="Tomsovsky M."/>
            <person name="Tulloss R.E."/>
            <person name="Uehling J."/>
            <person name="Grigoriev I.V."/>
            <person name="Vagvolgyi C."/>
            <person name="Papp T."/>
            <person name="Martin F.M."/>
            <person name="Miettinen O."/>
            <person name="Hibbett D.S."/>
            <person name="Nagy L.G."/>
        </authorList>
    </citation>
    <scope>NUCLEOTIDE SEQUENCE [LARGE SCALE GENOMIC DNA]</scope>
    <source>
        <strain evidence="1 2">FP101781</strain>
    </source>
</reference>
<organism evidence="1 2">
    <name type="scientific">Coprinellus micaceus</name>
    <name type="common">Glistening ink-cap mushroom</name>
    <name type="synonym">Coprinus micaceus</name>
    <dbReference type="NCBI Taxonomy" id="71717"/>
    <lineage>
        <taxon>Eukaryota</taxon>
        <taxon>Fungi</taxon>
        <taxon>Dikarya</taxon>
        <taxon>Basidiomycota</taxon>
        <taxon>Agaricomycotina</taxon>
        <taxon>Agaricomycetes</taxon>
        <taxon>Agaricomycetidae</taxon>
        <taxon>Agaricales</taxon>
        <taxon>Agaricineae</taxon>
        <taxon>Psathyrellaceae</taxon>
        <taxon>Coprinellus</taxon>
    </lineage>
</organism>
<accession>A0A4Y7SET6</accession>
<name>A0A4Y7SET6_COPMI</name>
<dbReference type="AlphaFoldDB" id="A0A4Y7SET6"/>
<dbReference type="EMBL" id="QPFP01000144">
    <property type="protein sequence ID" value="TEB20327.1"/>
    <property type="molecule type" value="Genomic_DNA"/>
</dbReference>
<evidence type="ECO:0000313" key="2">
    <source>
        <dbReference type="Proteomes" id="UP000298030"/>
    </source>
</evidence>
<proteinExistence type="predicted"/>
<evidence type="ECO:0000313" key="1">
    <source>
        <dbReference type="EMBL" id="TEB20327.1"/>
    </source>
</evidence>
<protein>
    <submittedName>
        <fullName evidence="1">Uncharacterized protein</fullName>
    </submittedName>
</protein>
<dbReference type="Proteomes" id="UP000298030">
    <property type="component" value="Unassembled WGS sequence"/>
</dbReference>